<sequence>MASWILGYALTGILAGLLAGLMGVGGGLVIVPALLFLLGLQGFDPGHLAHVAVGSSLAAIVPIS</sequence>
<keyword evidence="3 6" id="KW-0812">Transmembrane</keyword>
<comment type="similarity">
    <text evidence="2 6">Belongs to the 4-toluene sulfonate uptake permease (TSUP) (TC 2.A.102) family.</text>
</comment>
<keyword evidence="6" id="KW-1003">Cell membrane</keyword>
<organism evidence="7">
    <name type="scientific">Thiolapillus brandeum</name>
    <dbReference type="NCBI Taxonomy" id="1076588"/>
    <lineage>
        <taxon>Bacteria</taxon>
        <taxon>Pseudomonadati</taxon>
        <taxon>Pseudomonadota</taxon>
        <taxon>Gammaproteobacteria</taxon>
        <taxon>Chromatiales</taxon>
        <taxon>Sedimenticolaceae</taxon>
        <taxon>Thiolapillus</taxon>
    </lineage>
</organism>
<feature type="non-terminal residue" evidence="7">
    <location>
        <position position="64"/>
    </location>
</feature>
<keyword evidence="5 6" id="KW-0472">Membrane</keyword>
<evidence type="ECO:0000256" key="5">
    <source>
        <dbReference type="ARBA" id="ARBA00023136"/>
    </source>
</evidence>
<keyword evidence="4 6" id="KW-1133">Transmembrane helix</keyword>
<feature type="transmembrane region" description="Helical" evidence="6">
    <location>
        <begin position="6"/>
        <end position="38"/>
    </location>
</feature>
<dbReference type="InterPro" id="IPR002781">
    <property type="entry name" value="TM_pro_TauE-like"/>
</dbReference>
<protein>
    <recommendedName>
        <fullName evidence="6">Probable membrane transporter protein</fullName>
    </recommendedName>
</protein>
<accession>A0A7C5IYZ8</accession>
<proteinExistence type="inferred from homology"/>
<dbReference type="GO" id="GO:0005886">
    <property type="term" value="C:plasma membrane"/>
    <property type="evidence" value="ECO:0007669"/>
    <property type="project" value="UniProtKB-SubCell"/>
</dbReference>
<evidence type="ECO:0000313" key="7">
    <source>
        <dbReference type="EMBL" id="HHH13255.1"/>
    </source>
</evidence>
<dbReference type="Proteomes" id="UP000886100">
    <property type="component" value="Unassembled WGS sequence"/>
</dbReference>
<comment type="subcellular location">
    <subcellularLocation>
        <location evidence="6">Cell membrane</location>
        <topology evidence="6">Multi-pass membrane protein</topology>
    </subcellularLocation>
    <subcellularLocation>
        <location evidence="1">Membrane</location>
        <topology evidence="1">Multi-pass membrane protein</topology>
    </subcellularLocation>
</comment>
<reference evidence="7" key="1">
    <citation type="journal article" date="2020" name="mSystems">
        <title>Genome- and Community-Level Interaction Insights into Carbon Utilization and Element Cycling Functions of Hydrothermarchaeota in Hydrothermal Sediment.</title>
        <authorList>
            <person name="Zhou Z."/>
            <person name="Liu Y."/>
            <person name="Xu W."/>
            <person name="Pan J."/>
            <person name="Luo Z.H."/>
            <person name="Li M."/>
        </authorList>
    </citation>
    <scope>NUCLEOTIDE SEQUENCE [LARGE SCALE GENOMIC DNA]</scope>
    <source>
        <strain evidence="7">HyVt-535</strain>
    </source>
</reference>
<evidence type="ECO:0000256" key="2">
    <source>
        <dbReference type="ARBA" id="ARBA00009142"/>
    </source>
</evidence>
<evidence type="ECO:0000256" key="6">
    <source>
        <dbReference type="RuleBase" id="RU363041"/>
    </source>
</evidence>
<dbReference type="AlphaFoldDB" id="A0A7C5IYZ8"/>
<dbReference type="EMBL" id="DROM01000205">
    <property type="protein sequence ID" value="HHH13255.1"/>
    <property type="molecule type" value="Genomic_DNA"/>
</dbReference>
<name>A0A7C5IYZ8_9GAMM</name>
<evidence type="ECO:0000256" key="4">
    <source>
        <dbReference type="ARBA" id="ARBA00022989"/>
    </source>
</evidence>
<evidence type="ECO:0000256" key="3">
    <source>
        <dbReference type="ARBA" id="ARBA00022692"/>
    </source>
</evidence>
<gene>
    <name evidence="7" type="ORF">ENJ98_03380</name>
</gene>
<dbReference type="Pfam" id="PF01925">
    <property type="entry name" value="TauE"/>
    <property type="match status" value="1"/>
</dbReference>
<comment type="caution">
    <text evidence="7">The sequence shown here is derived from an EMBL/GenBank/DDBJ whole genome shotgun (WGS) entry which is preliminary data.</text>
</comment>
<evidence type="ECO:0000256" key="1">
    <source>
        <dbReference type="ARBA" id="ARBA00004141"/>
    </source>
</evidence>